<feature type="transmembrane region" description="Helical" evidence="1">
    <location>
        <begin position="385"/>
        <end position="403"/>
    </location>
</feature>
<keyword evidence="1" id="KW-1133">Transmembrane helix</keyword>
<feature type="transmembrane region" description="Helical" evidence="1">
    <location>
        <begin position="336"/>
        <end position="354"/>
    </location>
</feature>
<accession>A0AA34TQX7</accession>
<feature type="transmembrane region" description="Helical" evidence="1">
    <location>
        <begin position="136"/>
        <end position="160"/>
    </location>
</feature>
<dbReference type="Proteomes" id="UP000194136">
    <property type="component" value="Chromosome 1"/>
</dbReference>
<proteinExistence type="predicted"/>
<feature type="transmembrane region" description="Helical" evidence="1">
    <location>
        <begin position="69"/>
        <end position="88"/>
    </location>
</feature>
<feature type="transmembrane region" description="Helical" evidence="1">
    <location>
        <begin position="360"/>
        <end position="378"/>
    </location>
</feature>
<feature type="transmembrane region" description="Helical" evidence="1">
    <location>
        <begin position="166"/>
        <end position="183"/>
    </location>
</feature>
<feature type="transmembrane region" description="Helical" evidence="1">
    <location>
        <begin position="305"/>
        <end position="324"/>
    </location>
</feature>
<protein>
    <submittedName>
        <fullName evidence="2">Uncharacterized protein</fullName>
    </submittedName>
</protein>
<gene>
    <name evidence="2" type="ORF">K08M4_27550</name>
</gene>
<dbReference type="KEGG" id="vsy:K08M4_27550"/>
<name>A0AA34TQX7_9VIBR</name>
<feature type="transmembrane region" description="Helical" evidence="1">
    <location>
        <begin position="195"/>
        <end position="221"/>
    </location>
</feature>
<keyword evidence="3" id="KW-1185">Reference proteome</keyword>
<organism evidence="2 3">
    <name type="scientific">Vibrio syngnathi</name>
    <dbReference type="NCBI Taxonomy" id="3034029"/>
    <lineage>
        <taxon>Bacteria</taxon>
        <taxon>Pseudomonadati</taxon>
        <taxon>Pseudomonadota</taxon>
        <taxon>Gammaproteobacteria</taxon>
        <taxon>Vibrionales</taxon>
        <taxon>Vibrionaceae</taxon>
        <taxon>Vibrio</taxon>
    </lineage>
</organism>
<keyword evidence="1" id="KW-0812">Transmembrane</keyword>
<reference evidence="2 3" key="1">
    <citation type="submission" date="2016-10" db="EMBL/GenBank/DDBJ databases">
        <title>The High Quality Genome of Vibrio splendidus K08M4.</title>
        <authorList>
            <person name="Wendling C."/>
            <person name="Chibani C.M."/>
            <person name="Hertel R."/>
            <person name="Sproer C."/>
            <person name="Bunk B."/>
            <person name="Overmann J."/>
            <person name="Roth O."/>
            <person name="Liesegang H."/>
        </authorList>
    </citation>
    <scope>NUCLEOTIDE SEQUENCE [LARGE SCALE GENOMIC DNA]</scope>
    <source>
        <strain evidence="2 3">K08M4</strain>
    </source>
</reference>
<evidence type="ECO:0000256" key="1">
    <source>
        <dbReference type="SAM" id="Phobius"/>
    </source>
</evidence>
<keyword evidence="1" id="KW-0472">Membrane</keyword>
<evidence type="ECO:0000313" key="2">
    <source>
        <dbReference type="EMBL" id="ARP39446.1"/>
    </source>
</evidence>
<dbReference type="AlphaFoldDB" id="A0AA34TQX7"/>
<sequence>MRTKTFISFFVILTLYITFWASLASINTDTLGDFIFRARDNVVYSDTILRILNGWSDGNAHSAFSGTSYGYGFGYFLLLSFFASFGYLVKNDQLMSVSLILSNLFPFIIIILIMAKELLFPTIRKKDERSSNINTLQYSLVCFFILVLSLLLPGVNFLMVNLHPELWQSLFFIISGNYLFRFFETRDIRKLIISASLLGLSVGFKISLLPLCLPFAVMLVFDKSSYLEKAKFIFISSVFFLMICAFSLHPLFIIDPIGTFNVFVNDIGMYSASLDVMAIADWDYYWPLDDRLSVIIEWVLHPHGFGFIGIPLSLVLAFFTLYTLKKTCVPTIIKSKLSFSLVCHVINVIFLMSVSTRISTFYLLPTFLFWLVSFYTVIRYYNFSSLLGSVFVTVLLTLVAYQIQCNVNIINHFNNSSLLRKYFDSVDEHESSKALIEFVENSSLPKGSVMFDLEANVPFDSNKWGFDPHGEMIPPFLGTENFQEAKPVSNTWKVTLTGDFSSEPYSYSIAPLQDMLIVSKLRGNYSYVDSLIEQGMKRLYENQSFLVLSRNSPPSKPKNKVENNWYGDNQSALASQLSLAWDKPTWQGGLLSFDGPQDWKDVVAVKFDLSLVNQGGDLSQISSIRIGFLGGLIDINSDNSNIWHYELSNKLVPGRNEITLELGKFSPSVGKVSWGYTTGMLLGGNAAGWKLDVENIELLY</sequence>
<feature type="transmembrane region" description="Helical" evidence="1">
    <location>
        <begin position="6"/>
        <end position="26"/>
    </location>
</feature>
<dbReference type="EMBL" id="CP017916">
    <property type="protein sequence ID" value="ARP39446.1"/>
    <property type="molecule type" value="Genomic_DNA"/>
</dbReference>
<feature type="transmembrane region" description="Helical" evidence="1">
    <location>
        <begin position="233"/>
        <end position="255"/>
    </location>
</feature>
<feature type="transmembrane region" description="Helical" evidence="1">
    <location>
        <begin position="94"/>
        <end position="115"/>
    </location>
</feature>
<evidence type="ECO:0000313" key="3">
    <source>
        <dbReference type="Proteomes" id="UP000194136"/>
    </source>
</evidence>
<dbReference type="RefSeq" id="WP_086050209.1">
    <property type="nucleotide sequence ID" value="NZ_CP017916.1"/>
</dbReference>